<evidence type="ECO:0000313" key="3">
    <source>
        <dbReference type="Proteomes" id="UP000007997"/>
    </source>
</evidence>
<protein>
    <submittedName>
        <fullName evidence="2">Uncharacterized protein</fullName>
    </submittedName>
</protein>
<accession>H6PTC6</accession>
<evidence type="ECO:0000256" key="1">
    <source>
        <dbReference type="SAM" id="MobiDB-lite"/>
    </source>
</evidence>
<keyword evidence="3" id="KW-1185">Reference proteome</keyword>
<gene>
    <name evidence="2" type="ordered locus">RSA_02715</name>
</gene>
<sequence>MKLEQEIGSYNDNAQYLQEPIAQR</sequence>
<proteinExistence type="predicted"/>
<organism evidence="2 3">
    <name type="scientific">Rickettsia philipii (strain 364D)</name>
    <dbReference type="NCBI Taxonomy" id="481009"/>
    <lineage>
        <taxon>Bacteria</taxon>
        <taxon>Pseudomonadati</taxon>
        <taxon>Pseudomonadota</taxon>
        <taxon>Alphaproteobacteria</taxon>
        <taxon>Rickettsiales</taxon>
        <taxon>Rickettsiaceae</taxon>
        <taxon>Rickettsieae</taxon>
        <taxon>Rickettsia</taxon>
        <taxon>spotted fever group</taxon>
    </lineage>
</organism>
<dbReference type="EMBL" id="CP003308">
    <property type="protein sequence ID" value="AFB26123.1"/>
    <property type="molecule type" value="Genomic_DNA"/>
</dbReference>
<dbReference type="HOGENOM" id="CLU_3421164_0_0_5"/>
<dbReference type="KEGG" id="rph:RSA_02715"/>
<reference evidence="3" key="1">
    <citation type="submission" date="2012-02" db="EMBL/GenBank/DDBJ databases">
        <title>Complete genome sequence of Rickettsia philipii strain 364D.</title>
        <authorList>
            <person name="Johnson S.L."/>
            <person name="Munk A.C."/>
            <person name="Han S."/>
            <person name="Bruce D.C."/>
            <person name="Dasch G.A."/>
        </authorList>
    </citation>
    <scope>NUCLEOTIDE SEQUENCE [LARGE SCALE GENOMIC DNA]</scope>
    <source>
        <strain evidence="3">364D</strain>
    </source>
</reference>
<evidence type="ECO:0000313" key="2">
    <source>
        <dbReference type="EMBL" id="AFB26123.1"/>
    </source>
</evidence>
<dbReference type="Proteomes" id="UP000007997">
    <property type="component" value="Chromosome"/>
</dbReference>
<dbReference type="AlphaFoldDB" id="H6PTC6"/>
<feature type="region of interest" description="Disordered" evidence="1">
    <location>
        <begin position="1"/>
        <end position="24"/>
    </location>
</feature>
<name>H6PTC6_RICP3</name>